<protein>
    <recommendedName>
        <fullName evidence="4">SWIM zinc finger domain protein</fullName>
    </recommendedName>
</protein>
<dbReference type="HOGENOM" id="CLU_032968_0_0_11"/>
<feature type="region of interest" description="Disordered" evidence="1">
    <location>
        <begin position="87"/>
        <end position="116"/>
    </location>
</feature>
<dbReference type="OrthoDB" id="246789at2"/>
<evidence type="ECO:0000256" key="1">
    <source>
        <dbReference type="SAM" id="MobiDB-lite"/>
    </source>
</evidence>
<dbReference type="Proteomes" id="UP000004208">
    <property type="component" value="Unassembled WGS sequence"/>
</dbReference>
<proteinExistence type="predicted"/>
<evidence type="ECO:0000313" key="3">
    <source>
        <dbReference type="Proteomes" id="UP000004208"/>
    </source>
</evidence>
<dbReference type="AlphaFoldDB" id="D7WAL6"/>
<reference evidence="2" key="1">
    <citation type="submission" date="2010-06" db="EMBL/GenBank/DDBJ databases">
        <authorList>
            <person name="Muzny D."/>
            <person name="Qin X."/>
            <person name="Buhay C."/>
            <person name="Dugan-Rocha S."/>
            <person name="Ding Y."/>
            <person name="Chen G."/>
            <person name="Hawes A."/>
            <person name="Holder M."/>
            <person name="Jhangiani S."/>
            <person name="Johnson A."/>
            <person name="Khan Z."/>
            <person name="Li Z."/>
            <person name="Liu W."/>
            <person name="Liu X."/>
            <person name="Perez L."/>
            <person name="Shen H."/>
            <person name="Wang Q."/>
            <person name="Watt J."/>
            <person name="Xi L."/>
            <person name="Xin Y."/>
            <person name="Zhou J."/>
            <person name="Deng J."/>
            <person name="Jiang H."/>
            <person name="Liu Y."/>
            <person name="Qu J."/>
            <person name="Song X.-Z."/>
            <person name="Zhang L."/>
            <person name="Villasana D."/>
            <person name="Johnson A."/>
            <person name="Liu J."/>
            <person name="Liyanage D."/>
            <person name="Lorensuhewa L."/>
            <person name="Robinson T."/>
            <person name="Song A."/>
            <person name="Song B.-B."/>
            <person name="Dinh H."/>
            <person name="Thornton R."/>
            <person name="Coyle M."/>
            <person name="Francisco L."/>
            <person name="Jackson L."/>
            <person name="Javaid M."/>
            <person name="Korchina V."/>
            <person name="Kovar C."/>
            <person name="Mata R."/>
            <person name="Mathew T."/>
            <person name="Ngo R."/>
            <person name="Nguyen L."/>
            <person name="Nguyen N."/>
            <person name="Okwuonu G."/>
            <person name="Ongeri F."/>
            <person name="Pham C."/>
            <person name="Simmons D."/>
            <person name="Wilczek-Boney K."/>
            <person name="Hale W."/>
            <person name="Jakkamsetti A."/>
            <person name="Pham P."/>
            <person name="Ruth R."/>
            <person name="San Lucas F."/>
            <person name="Warren J."/>
            <person name="Zhang J."/>
            <person name="Zhao Z."/>
            <person name="Zhou C."/>
            <person name="Zhu D."/>
            <person name="Lee S."/>
            <person name="Bess C."/>
            <person name="Blankenburg K."/>
            <person name="Forbes L."/>
            <person name="Fu Q."/>
            <person name="Gubbala S."/>
            <person name="Hirani K."/>
            <person name="Jayaseelan J.C."/>
            <person name="Lara F."/>
            <person name="Munidasa M."/>
            <person name="Palculict T."/>
            <person name="Patil S."/>
            <person name="Pu L.-L."/>
            <person name="Saada N."/>
            <person name="Tang L."/>
            <person name="Weissenberger G."/>
            <person name="Zhu Y."/>
            <person name="Hemphill L."/>
            <person name="Shang Y."/>
            <person name="Youmans B."/>
            <person name="Ayvaz T."/>
            <person name="Ross M."/>
            <person name="Santibanez J."/>
            <person name="Aqrawi P."/>
            <person name="Gross S."/>
            <person name="Joshi V."/>
            <person name="Fowler G."/>
            <person name="Nazareth L."/>
            <person name="Reid J."/>
            <person name="Worley K."/>
            <person name="Petrosino J."/>
            <person name="Highlander S."/>
            <person name="Gibbs R."/>
        </authorList>
    </citation>
    <scope>NUCLEOTIDE SEQUENCE [LARGE SCALE GENOMIC DNA]</scope>
    <source>
        <strain evidence="2">ATCC 33030</strain>
    </source>
</reference>
<dbReference type="EMBL" id="ACLJ02000001">
    <property type="protein sequence ID" value="EFK54897.1"/>
    <property type="molecule type" value="Genomic_DNA"/>
</dbReference>
<evidence type="ECO:0008006" key="4">
    <source>
        <dbReference type="Google" id="ProtNLM"/>
    </source>
</evidence>
<organism evidence="2 3">
    <name type="scientific">Corynebacterium genitalium ATCC 33030</name>
    <dbReference type="NCBI Taxonomy" id="585529"/>
    <lineage>
        <taxon>Bacteria</taxon>
        <taxon>Bacillati</taxon>
        <taxon>Actinomycetota</taxon>
        <taxon>Actinomycetes</taxon>
        <taxon>Mycobacteriales</taxon>
        <taxon>Corynebacteriaceae</taxon>
        <taxon>Corynebacterium</taxon>
    </lineage>
</organism>
<evidence type="ECO:0000313" key="2">
    <source>
        <dbReference type="EMBL" id="EFK54897.1"/>
    </source>
</evidence>
<dbReference type="RefSeq" id="WP_005286432.1">
    <property type="nucleotide sequence ID" value="NZ_CM000961.1"/>
</dbReference>
<gene>
    <name evidence="2" type="ORF">HMPREF0291_10155</name>
</gene>
<comment type="caution">
    <text evidence="2">The sequence shown here is derived from an EMBL/GenBank/DDBJ whole genome shotgun (WGS) entry which is preliminary data.</text>
</comment>
<name>D7WAL6_9CORY</name>
<dbReference type="eggNOG" id="ENOG502ZAPJ">
    <property type="taxonomic scope" value="Bacteria"/>
</dbReference>
<accession>D7WAL6</accession>
<sequence length="534" mass="56479">MTHTDSRHDLPGMDPAFVAATIEALPGRLQKRLGSADPDSWTISGTTATVGTATVTLNPPASAECDCLLSPRCLHLAQVLMACPPAAASPDDTADPAELSEPADVDGAADPASVDEPLSLTDDQLATLSLAEECLRGLLDRGLGGLTAMDSSSVLWTVSAGRVQRLPLLAGAFARLHGELSSADGRVTEAAISLLVDATLATHQLRHGHETKTLSIDAVGTARRTYQPVGGLKLRGWACEPVLTKSGYAGVITYLVDERDGYVWQLPSVVPGDETQVDQAYRASAGFAELGLSHHDLARGGLLLTHATASADGRLGRGAKVRASARTPDETAVPAQGWWIGDGVLAGVEDDGQHPVLVVETEDGPLRCQVTTAAERLGIPALRVLASAVGTQVQLRLRERRPEEPGRSPWVLIGVGHDGTWVFPGLDRPNEHWLGVPQNVAPKAVASSRVEPATVLRRWRDAVARQGRRGATGTNRDRLMADAAWLRAHASGHRADLLERLADAAAAGTRGFDGRFRADVSDLPRRWLAVAAVC</sequence>
<dbReference type="STRING" id="585529.HMPREF0291_10155"/>
<keyword evidence="3" id="KW-1185">Reference proteome</keyword>